<dbReference type="OrthoDB" id="3547251at2759"/>
<gene>
    <name evidence="1" type="ORF">M7I_1622</name>
</gene>
<sequence>MADDIAEEIRPYVHEILRIVLNVKGKTLRELNKLVGQTNVSATSEIAPSEPIIDESLPECTGTA</sequence>
<evidence type="ECO:0000313" key="1">
    <source>
        <dbReference type="EMBL" id="EHL02338.1"/>
    </source>
</evidence>
<protein>
    <submittedName>
        <fullName evidence="1">Uncharacterized protein</fullName>
    </submittedName>
</protein>
<comment type="caution">
    <text evidence="1">The sequence shown here is derived from an EMBL/GenBank/DDBJ whole genome shotgun (WGS) entry which is preliminary data.</text>
</comment>
<dbReference type="AlphaFoldDB" id="H0EGK6"/>
<proteinExistence type="predicted"/>
<organism evidence="1 2">
    <name type="scientific">Glarea lozoyensis (strain ATCC 74030 / MF5533)</name>
    <dbReference type="NCBI Taxonomy" id="1104152"/>
    <lineage>
        <taxon>Eukaryota</taxon>
        <taxon>Fungi</taxon>
        <taxon>Dikarya</taxon>
        <taxon>Ascomycota</taxon>
        <taxon>Pezizomycotina</taxon>
        <taxon>Leotiomycetes</taxon>
        <taxon>Helotiales</taxon>
        <taxon>Helotiaceae</taxon>
        <taxon>Glarea</taxon>
    </lineage>
</organism>
<evidence type="ECO:0000313" key="2">
    <source>
        <dbReference type="Proteomes" id="UP000005446"/>
    </source>
</evidence>
<reference evidence="1 2" key="1">
    <citation type="journal article" date="2012" name="Eukaryot. Cell">
        <title>Genome sequence of the fungus Glarea lozoyensis: the first genome sequence of a species from the Helotiaceae family.</title>
        <authorList>
            <person name="Youssar L."/>
            <person name="Gruening B.A."/>
            <person name="Erxleben A."/>
            <person name="Guenther S."/>
            <person name="Huettel W."/>
        </authorList>
    </citation>
    <scope>NUCLEOTIDE SEQUENCE [LARGE SCALE GENOMIC DNA]</scope>
    <source>
        <strain evidence="2">ATCC 74030 / MF5533</strain>
    </source>
</reference>
<keyword evidence="2" id="KW-1185">Reference proteome</keyword>
<accession>H0EGK6</accession>
<dbReference type="InParanoid" id="H0EGK6"/>
<dbReference type="HOGENOM" id="CLU_2867846_0_0_1"/>
<dbReference type="Proteomes" id="UP000005446">
    <property type="component" value="Unassembled WGS sequence"/>
</dbReference>
<name>H0EGK6_GLAL7</name>
<dbReference type="EMBL" id="AGUE01000027">
    <property type="protein sequence ID" value="EHL02338.1"/>
    <property type="molecule type" value="Genomic_DNA"/>
</dbReference>